<name>A0A8C3L5Q2_CHRPC</name>
<dbReference type="Proteomes" id="UP000694543">
    <property type="component" value="Unplaced"/>
</dbReference>
<evidence type="ECO:0000313" key="2">
    <source>
        <dbReference type="Proteomes" id="UP000694543"/>
    </source>
</evidence>
<evidence type="ECO:0000313" key="1">
    <source>
        <dbReference type="Ensembl" id="ENSCPIP00010003766.1"/>
    </source>
</evidence>
<reference evidence="1" key="1">
    <citation type="submission" date="2025-08" db="UniProtKB">
        <authorList>
            <consortium name="Ensembl"/>
        </authorList>
    </citation>
    <scope>IDENTIFICATION</scope>
</reference>
<keyword evidence="2" id="KW-1185">Reference proteome</keyword>
<dbReference type="InterPro" id="IPR036834">
    <property type="entry name" value="Bcl-2-like_sf"/>
</dbReference>
<protein>
    <submittedName>
        <fullName evidence="1">BCL2 like 15</fullName>
    </submittedName>
</protein>
<dbReference type="InterPro" id="IPR033543">
    <property type="entry name" value="BCL2L15"/>
</dbReference>
<dbReference type="Gene3D" id="1.10.437.10">
    <property type="entry name" value="Blc2-like"/>
    <property type="match status" value="1"/>
</dbReference>
<sequence length="196" mass="22172">MHSRKDGWHCSGKRRITFRGIAQPESWEAFLGEKAAMRTFEEQTACVVEALFDDLLNEDDVDFRCLQTDSGGSVQSEEEPPSGFDPVLIASRLRQIGDQCNMDFERVSSQVLHEVLMGKMEKFGAAVDSLCKRWSDQNPELVYERAFLSISVKLMMYILKKGAANVNPGHLIKAINENAQVKNYIETHGGWEKLDN</sequence>
<dbReference type="GO" id="GO:0042981">
    <property type="term" value="P:regulation of apoptotic process"/>
    <property type="evidence" value="ECO:0007669"/>
    <property type="project" value="InterPro"/>
</dbReference>
<reference evidence="1" key="2">
    <citation type="submission" date="2025-09" db="UniProtKB">
        <authorList>
            <consortium name="Ensembl"/>
        </authorList>
    </citation>
    <scope>IDENTIFICATION</scope>
</reference>
<organism evidence="1 2">
    <name type="scientific">Chrysolophus pictus</name>
    <name type="common">Golden pheasant</name>
    <name type="synonym">Phasianus pictus</name>
    <dbReference type="NCBI Taxonomy" id="9089"/>
    <lineage>
        <taxon>Eukaryota</taxon>
        <taxon>Metazoa</taxon>
        <taxon>Chordata</taxon>
        <taxon>Craniata</taxon>
        <taxon>Vertebrata</taxon>
        <taxon>Euteleostomi</taxon>
        <taxon>Archelosauria</taxon>
        <taxon>Archosauria</taxon>
        <taxon>Dinosauria</taxon>
        <taxon>Saurischia</taxon>
        <taxon>Theropoda</taxon>
        <taxon>Coelurosauria</taxon>
        <taxon>Aves</taxon>
        <taxon>Neognathae</taxon>
        <taxon>Galloanserae</taxon>
        <taxon>Galliformes</taxon>
        <taxon>Phasianidae</taxon>
        <taxon>Phasianinae</taxon>
        <taxon>Chrysolophus</taxon>
    </lineage>
</organism>
<dbReference type="PANTHER" id="PTHR36466:SF1">
    <property type="entry name" value="BCL-2-LIKE PROTEIN 15"/>
    <property type="match status" value="1"/>
</dbReference>
<dbReference type="SUPFAM" id="SSF56854">
    <property type="entry name" value="Bcl-2 inhibitors of programmed cell death"/>
    <property type="match status" value="1"/>
</dbReference>
<proteinExistence type="predicted"/>
<dbReference type="PANTHER" id="PTHR36466">
    <property type="entry name" value="BCL-2-LIKE PROTEIN 15"/>
    <property type="match status" value="1"/>
</dbReference>
<accession>A0A8C3L5Q2</accession>
<dbReference type="Ensembl" id="ENSCPIT00010004450.1">
    <property type="protein sequence ID" value="ENSCPIP00010003766.1"/>
    <property type="gene ID" value="ENSCPIG00010002942.1"/>
</dbReference>
<dbReference type="AlphaFoldDB" id="A0A8C3L5Q2"/>